<accession>A0A9D2GVT4</accession>
<comment type="caution">
    <text evidence="8">Lacks conserved residue(s) required for the propagation of feature annotation.</text>
</comment>
<feature type="binding site" evidence="8">
    <location>
        <position position="31"/>
    </location>
    <ligand>
        <name>[4Fe-4S] cluster</name>
        <dbReference type="ChEBI" id="CHEBI:49883"/>
        <note>4Fe-4S-S-AdoMet</note>
    </ligand>
</feature>
<feature type="domain" description="Radical SAM core" evidence="9">
    <location>
        <begin position="18"/>
        <end position="233"/>
    </location>
</feature>
<dbReference type="Proteomes" id="UP000824176">
    <property type="component" value="Unassembled WGS sequence"/>
</dbReference>
<reference evidence="10" key="2">
    <citation type="submission" date="2021-04" db="EMBL/GenBank/DDBJ databases">
        <authorList>
            <person name="Gilroy R."/>
        </authorList>
    </citation>
    <scope>NUCLEOTIDE SEQUENCE</scope>
    <source>
        <strain evidence="10">ChiW4-1371</strain>
    </source>
</reference>
<comment type="pathway">
    <text evidence="8">Purine metabolism; 7-cyano-7-deazaguanine biosynthesis.</text>
</comment>
<dbReference type="InterPro" id="IPR024924">
    <property type="entry name" value="7-CO-7-deazaguanine_synth-like"/>
</dbReference>
<comment type="caution">
    <text evidence="10">The sequence shown here is derived from an EMBL/GenBank/DDBJ whole genome shotgun (WGS) entry which is preliminary data.</text>
</comment>
<dbReference type="SFLD" id="SFLDS00029">
    <property type="entry name" value="Radical_SAM"/>
    <property type="match status" value="1"/>
</dbReference>
<dbReference type="EC" id="4.3.99.3" evidence="8"/>
<dbReference type="CDD" id="cd01335">
    <property type="entry name" value="Radical_SAM"/>
    <property type="match status" value="1"/>
</dbReference>
<dbReference type="GO" id="GO:0051539">
    <property type="term" value="F:4 iron, 4 sulfur cluster binding"/>
    <property type="evidence" value="ECO:0007669"/>
    <property type="project" value="UniProtKB-UniRule"/>
</dbReference>
<dbReference type="InterPro" id="IPR007197">
    <property type="entry name" value="rSAM"/>
</dbReference>
<feature type="binding site" evidence="8">
    <location>
        <position position="38"/>
    </location>
    <ligand>
        <name>[4Fe-4S] cluster</name>
        <dbReference type="ChEBI" id="CHEBI:49883"/>
        <note>4Fe-4S-S-AdoMet</note>
    </ligand>
</feature>
<feature type="binding site" evidence="8">
    <location>
        <position position="35"/>
    </location>
    <ligand>
        <name>[4Fe-4S] cluster</name>
        <dbReference type="ChEBI" id="CHEBI:49883"/>
        <note>4Fe-4S-S-AdoMet</note>
    </ligand>
</feature>
<dbReference type="Pfam" id="PF04055">
    <property type="entry name" value="Radical_SAM"/>
    <property type="match status" value="1"/>
</dbReference>
<comment type="catalytic activity">
    <reaction evidence="8">
        <text>6-carboxy-5,6,7,8-tetrahydropterin + H(+) = 7-carboxy-7-carbaguanine + NH4(+)</text>
        <dbReference type="Rhea" id="RHEA:27974"/>
        <dbReference type="ChEBI" id="CHEBI:15378"/>
        <dbReference type="ChEBI" id="CHEBI:28938"/>
        <dbReference type="ChEBI" id="CHEBI:61032"/>
        <dbReference type="ChEBI" id="CHEBI:61036"/>
        <dbReference type="EC" id="4.3.99.3"/>
    </reaction>
</comment>
<dbReference type="Gene3D" id="3.20.20.70">
    <property type="entry name" value="Aldolase class I"/>
    <property type="match status" value="1"/>
</dbReference>
<feature type="binding site" evidence="8">
    <location>
        <begin position="37"/>
        <end position="39"/>
    </location>
    <ligand>
        <name>S-adenosyl-L-methionine</name>
        <dbReference type="ChEBI" id="CHEBI:59789"/>
    </ligand>
</feature>
<dbReference type="HAMAP" id="MF_00917">
    <property type="entry name" value="QueE"/>
    <property type="match status" value="1"/>
</dbReference>
<keyword evidence="2 8" id="KW-0949">S-adenosyl-L-methionine</keyword>
<dbReference type="InterPro" id="IPR058240">
    <property type="entry name" value="rSAM_sf"/>
</dbReference>
<dbReference type="GO" id="GO:0008616">
    <property type="term" value="P:tRNA queuosine(34) biosynthetic process"/>
    <property type="evidence" value="ECO:0007669"/>
    <property type="project" value="UniProtKB-UniRule"/>
</dbReference>
<keyword evidence="6 8" id="KW-0411">Iron-sulfur</keyword>
<organism evidence="10 11">
    <name type="scientific">Candidatus Mucispirillum faecigallinarum</name>
    <dbReference type="NCBI Taxonomy" id="2838699"/>
    <lineage>
        <taxon>Bacteria</taxon>
        <taxon>Pseudomonadati</taxon>
        <taxon>Deferribacterota</taxon>
        <taxon>Deferribacteres</taxon>
        <taxon>Deferribacterales</taxon>
        <taxon>Mucispirillaceae</taxon>
        <taxon>Mucispirillum</taxon>
    </lineage>
</organism>
<keyword evidence="1 8" id="KW-0004">4Fe-4S</keyword>
<comment type="similarity">
    <text evidence="8">Belongs to the radical SAM superfamily. 7-carboxy-7-deazaguanine synthase family.</text>
</comment>
<name>A0A9D2GVT4_9BACT</name>
<comment type="function">
    <text evidence="8">Catalyzes the complex heterocyclic radical-mediated conversion of 6-carboxy-5,6,7,8-tetrahydropterin (CPH4) to 7-carboxy-7-deazaguanine (CDG), a step common to the biosynthetic pathways of all 7-deazapurine-containing compounds.</text>
</comment>
<reference evidence="10" key="1">
    <citation type="journal article" date="2021" name="PeerJ">
        <title>Extensive microbial diversity within the chicken gut microbiome revealed by metagenomics and culture.</title>
        <authorList>
            <person name="Gilroy R."/>
            <person name="Ravi A."/>
            <person name="Getino M."/>
            <person name="Pursley I."/>
            <person name="Horton D.L."/>
            <person name="Alikhan N.F."/>
            <person name="Baker D."/>
            <person name="Gharbi K."/>
            <person name="Hall N."/>
            <person name="Watson M."/>
            <person name="Adriaenssens E.M."/>
            <person name="Foster-Nyarko E."/>
            <person name="Jarju S."/>
            <person name="Secka A."/>
            <person name="Antonio M."/>
            <person name="Oren A."/>
            <person name="Chaudhuri R.R."/>
            <person name="La Ragione R."/>
            <person name="Hildebrand F."/>
            <person name="Pallen M.J."/>
        </authorList>
    </citation>
    <scope>NUCLEOTIDE SEQUENCE</scope>
    <source>
        <strain evidence="10">ChiW4-1371</strain>
    </source>
</reference>
<sequence>MKANIIEAFYSAQGEGKYIGVAQVFIRLAKCPFDCPYCDTDTLEKEYFEINNHKYKNPVTAAELSEIIIKEFGSGENFHSYSITGGEPLIHYEFIKELAENLKKSSKAKLFLETSGLITKYFKELDNIFDIMSIDIKTHSEKVLKNLPALLESVKEVNKSDYYFKLLLPENNAKYIIDYTAEELSKYNVKNIIIQPVDSIISKDTIDYLYHIYYNKGIEARIIPQTHKILSIP</sequence>
<feature type="binding site" evidence="8">
    <location>
        <position position="233"/>
    </location>
    <ligand>
        <name>substrate</name>
    </ligand>
</feature>
<evidence type="ECO:0000256" key="6">
    <source>
        <dbReference type="ARBA" id="ARBA00023014"/>
    </source>
</evidence>
<feature type="binding site" evidence="8">
    <location>
        <begin position="195"/>
        <end position="198"/>
    </location>
    <ligand>
        <name>S-adenosyl-L-methionine</name>
        <dbReference type="ChEBI" id="CHEBI:59789"/>
    </ligand>
</feature>
<evidence type="ECO:0000256" key="3">
    <source>
        <dbReference type="ARBA" id="ARBA00022723"/>
    </source>
</evidence>
<feature type="binding site" evidence="8">
    <location>
        <position position="27"/>
    </location>
    <ligand>
        <name>substrate</name>
    </ligand>
</feature>
<feature type="binding site" evidence="8">
    <location>
        <begin position="12"/>
        <end position="14"/>
    </location>
    <ligand>
        <name>substrate</name>
    </ligand>
</feature>
<proteinExistence type="inferred from homology"/>
<dbReference type="PANTHER" id="PTHR42836">
    <property type="entry name" value="7-CARBOXY-7-DEAZAGUANINE SYNTHASE"/>
    <property type="match status" value="1"/>
</dbReference>
<dbReference type="GO" id="GO:0000287">
    <property type="term" value="F:magnesium ion binding"/>
    <property type="evidence" value="ECO:0007669"/>
    <property type="project" value="UniProtKB-UniRule"/>
</dbReference>
<evidence type="ECO:0000256" key="2">
    <source>
        <dbReference type="ARBA" id="ARBA00022691"/>
    </source>
</evidence>
<dbReference type="InterPro" id="IPR013785">
    <property type="entry name" value="Aldolase_TIM"/>
</dbReference>
<dbReference type="GO" id="GO:1904047">
    <property type="term" value="F:S-adenosyl-L-methionine binding"/>
    <property type="evidence" value="ECO:0007669"/>
    <property type="project" value="UniProtKB-UniRule"/>
</dbReference>
<keyword evidence="7 8" id="KW-0456">Lyase</keyword>
<comment type="subunit">
    <text evidence="8">Homodimer.</text>
</comment>
<keyword evidence="3 8" id="KW-0479">Metal-binding</keyword>
<dbReference type="PANTHER" id="PTHR42836:SF1">
    <property type="entry name" value="7-CARBOXY-7-DEAZAGUANINE SYNTHASE"/>
    <property type="match status" value="1"/>
</dbReference>
<evidence type="ECO:0000256" key="7">
    <source>
        <dbReference type="ARBA" id="ARBA00023239"/>
    </source>
</evidence>
<evidence type="ECO:0000256" key="5">
    <source>
        <dbReference type="ARBA" id="ARBA00023004"/>
    </source>
</evidence>
<feature type="binding site" evidence="8">
    <location>
        <position position="84"/>
    </location>
    <ligand>
        <name>substrate</name>
    </ligand>
</feature>
<keyword evidence="4 8" id="KW-0460">Magnesium</keyword>
<dbReference type="EMBL" id="DXAQ01000149">
    <property type="protein sequence ID" value="HIZ90272.1"/>
    <property type="molecule type" value="Genomic_DNA"/>
</dbReference>
<comment type="cofactor">
    <cofactor evidence="8">
        <name>S-adenosyl-L-methionine</name>
        <dbReference type="ChEBI" id="CHEBI:59789"/>
    </cofactor>
    <text evidence="8">Binds 1 S-adenosyl-L-methionine per subunit.</text>
</comment>
<protein>
    <recommendedName>
        <fullName evidence="8">7-carboxy-7-deazaguanine synthase</fullName>
        <shortName evidence="8">CDG synthase</shortName>
        <ecNumber evidence="8">4.3.99.3</ecNumber>
    </recommendedName>
    <alternativeName>
        <fullName evidence="8">Queuosine biosynthesis protein QueE</fullName>
    </alternativeName>
</protein>
<comment type="cofactor">
    <cofactor evidence="8">
        <name>[4Fe-4S] cluster</name>
        <dbReference type="ChEBI" id="CHEBI:49883"/>
    </cofactor>
    <text evidence="8">Binds 1 [4Fe-4S] cluster. The cluster is coordinated with 3 cysteines and an exchangeable S-adenosyl-L-methionine.</text>
</comment>
<dbReference type="GO" id="GO:0016840">
    <property type="term" value="F:carbon-nitrogen lyase activity"/>
    <property type="evidence" value="ECO:0007669"/>
    <property type="project" value="UniProtKB-UniRule"/>
</dbReference>
<comment type="cofactor">
    <cofactor evidence="8">
        <name>Mg(2+)</name>
        <dbReference type="ChEBI" id="CHEBI:18420"/>
    </cofactor>
</comment>
<dbReference type="PROSITE" id="PS51918">
    <property type="entry name" value="RADICAL_SAM"/>
    <property type="match status" value="1"/>
</dbReference>
<dbReference type="SUPFAM" id="SSF102114">
    <property type="entry name" value="Radical SAM enzymes"/>
    <property type="match status" value="1"/>
</dbReference>
<keyword evidence="5 8" id="KW-0408">Iron</keyword>
<keyword evidence="8" id="KW-0671">Queuosine biosynthesis</keyword>
<evidence type="ECO:0000256" key="1">
    <source>
        <dbReference type="ARBA" id="ARBA00022485"/>
    </source>
</evidence>
<evidence type="ECO:0000256" key="8">
    <source>
        <dbReference type="HAMAP-Rule" id="MF_00917"/>
    </source>
</evidence>
<evidence type="ECO:0000259" key="9">
    <source>
        <dbReference type="PROSITE" id="PS51918"/>
    </source>
</evidence>
<dbReference type="AlphaFoldDB" id="A0A9D2GVT4"/>
<dbReference type="PIRSF" id="PIRSF000370">
    <property type="entry name" value="QueE"/>
    <property type="match status" value="1"/>
</dbReference>
<feature type="binding site" evidence="8">
    <location>
        <position position="86"/>
    </location>
    <ligand>
        <name>S-adenosyl-L-methionine</name>
        <dbReference type="ChEBI" id="CHEBI:59789"/>
    </ligand>
</feature>
<evidence type="ECO:0000313" key="10">
    <source>
        <dbReference type="EMBL" id="HIZ90272.1"/>
    </source>
</evidence>
<gene>
    <name evidence="8" type="primary">queE</name>
    <name evidence="10" type="ORF">H9804_10030</name>
</gene>
<evidence type="ECO:0000313" key="11">
    <source>
        <dbReference type="Proteomes" id="UP000824176"/>
    </source>
</evidence>
<feature type="binding site" evidence="8">
    <location>
        <position position="40"/>
    </location>
    <ligand>
        <name>Mg(2+)</name>
        <dbReference type="ChEBI" id="CHEBI:18420"/>
    </ligand>
</feature>
<evidence type="ECO:0000256" key="4">
    <source>
        <dbReference type="ARBA" id="ARBA00022842"/>
    </source>
</evidence>